<dbReference type="AlphaFoldDB" id="A0A9P0E5H7"/>
<dbReference type="EMBL" id="OV725077">
    <property type="protein sequence ID" value="CAH1392051.1"/>
    <property type="molecule type" value="Genomic_DNA"/>
</dbReference>
<accession>A0A9P0E5H7</accession>
<evidence type="ECO:0000256" key="1">
    <source>
        <dbReference type="SAM" id="MobiDB-lite"/>
    </source>
</evidence>
<sequence>MPDSRVPLCDQGEGVERATSYDRDEQKPERQFSFRPVEESMTALGQTVRHGETQADTDRAMSFTRRSRVVAWCPAQLDQYAGTPLAAEAPLPRF</sequence>
<feature type="compositionally biased region" description="Basic and acidic residues" evidence="1">
    <location>
        <begin position="14"/>
        <end position="37"/>
    </location>
</feature>
<evidence type="ECO:0000313" key="3">
    <source>
        <dbReference type="Proteomes" id="UP001152798"/>
    </source>
</evidence>
<keyword evidence="3" id="KW-1185">Reference proteome</keyword>
<gene>
    <name evidence="2" type="ORF">NEZAVI_LOCUS2947</name>
</gene>
<reference evidence="2" key="1">
    <citation type="submission" date="2022-01" db="EMBL/GenBank/DDBJ databases">
        <authorList>
            <person name="King R."/>
        </authorList>
    </citation>
    <scope>NUCLEOTIDE SEQUENCE</scope>
</reference>
<dbReference type="Proteomes" id="UP001152798">
    <property type="component" value="Chromosome 1"/>
</dbReference>
<name>A0A9P0E5H7_NEZVI</name>
<feature type="region of interest" description="Disordered" evidence="1">
    <location>
        <begin position="1"/>
        <end position="37"/>
    </location>
</feature>
<evidence type="ECO:0000313" key="2">
    <source>
        <dbReference type="EMBL" id="CAH1392051.1"/>
    </source>
</evidence>
<proteinExistence type="predicted"/>
<organism evidence="2 3">
    <name type="scientific">Nezara viridula</name>
    <name type="common">Southern green stink bug</name>
    <name type="synonym">Cimex viridulus</name>
    <dbReference type="NCBI Taxonomy" id="85310"/>
    <lineage>
        <taxon>Eukaryota</taxon>
        <taxon>Metazoa</taxon>
        <taxon>Ecdysozoa</taxon>
        <taxon>Arthropoda</taxon>
        <taxon>Hexapoda</taxon>
        <taxon>Insecta</taxon>
        <taxon>Pterygota</taxon>
        <taxon>Neoptera</taxon>
        <taxon>Paraneoptera</taxon>
        <taxon>Hemiptera</taxon>
        <taxon>Heteroptera</taxon>
        <taxon>Panheteroptera</taxon>
        <taxon>Pentatomomorpha</taxon>
        <taxon>Pentatomoidea</taxon>
        <taxon>Pentatomidae</taxon>
        <taxon>Pentatominae</taxon>
        <taxon>Nezara</taxon>
    </lineage>
</organism>
<protein>
    <submittedName>
        <fullName evidence="2">Uncharacterized protein</fullName>
    </submittedName>
</protein>